<dbReference type="InterPro" id="IPR013417">
    <property type="entry name" value="CHP02588"/>
</dbReference>
<keyword evidence="2" id="KW-1133">Transmembrane helix</keyword>
<feature type="transmembrane region" description="Helical" evidence="2">
    <location>
        <begin position="23"/>
        <end position="42"/>
    </location>
</feature>
<proteinExistence type="predicted"/>
<name>A0ABU2K7J6_9ACTN</name>
<evidence type="ECO:0000256" key="1">
    <source>
        <dbReference type="SAM" id="MobiDB-lite"/>
    </source>
</evidence>
<comment type="caution">
    <text evidence="3">The sequence shown here is derived from an EMBL/GenBank/DDBJ whole genome shotgun (WGS) entry which is preliminary data.</text>
</comment>
<evidence type="ECO:0000256" key="2">
    <source>
        <dbReference type="SAM" id="Phobius"/>
    </source>
</evidence>
<reference evidence="4" key="1">
    <citation type="submission" date="2023-07" db="EMBL/GenBank/DDBJ databases">
        <title>30 novel species of actinomycetes from the DSMZ collection.</title>
        <authorList>
            <person name="Nouioui I."/>
        </authorList>
    </citation>
    <scope>NUCLEOTIDE SEQUENCE [LARGE SCALE GENOMIC DNA]</scope>
    <source>
        <strain evidence="4">DSM 46792</strain>
    </source>
</reference>
<dbReference type="EMBL" id="JAVREI010000005">
    <property type="protein sequence ID" value="MDT0276138.1"/>
    <property type="molecule type" value="Genomic_DNA"/>
</dbReference>
<evidence type="ECO:0000313" key="3">
    <source>
        <dbReference type="EMBL" id="MDT0276138.1"/>
    </source>
</evidence>
<keyword evidence="4" id="KW-1185">Reference proteome</keyword>
<accession>A0ABU2K7J6</accession>
<dbReference type="Proteomes" id="UP001183222">
    <property type="component" value="Unassembled WGS sequence"/>
</dbReference>
<evidence type="ECO:0000313" key="4">
    <source>
        <dbReference type="Proteomes" id="UP001183222"/>
    </source>
</evidence>
<gene>
    <name evidence="3" type="ORF">RM425_09520</name>
</gene>
<feature type="compositionally biased region" description="Acidic residues" evidence="1">
    <location>
        <begin position="1"/>
        <end position="10"/>
    </location>
</feature>
<dbReference type="NCBIfam" id="TIGR02588">
    <property type="entry name" value="TIGR02588 family protein"/>
    <property type="match status" value="1"/>
</dbReference>
<feature type="region of interest" description="Disordered" evidence="1">
    <location>
        <begin position="1"/>
        <end position="20"/>
    </location>
</feature>
<organism evidence="3 4">
    <name type="scientific">Blastococcus goldschmidtiae</name>
    <dbReference type="NCBI Taxonomy" id="3075546"/>
    <lineage>
        <taxon>Bacteria</taxon>
        <taxon>Bacillati</taxon>
        <taxon>Actinomycetota</taxon>
        <taxon>Actinomycetes</taxon>
        <taxon>Geodermatophilales</taxon>
        <taxon>Geodermatophilaceae</taxon>
        <taxon>Blastococcus</taxon>
    </lineage>
</organism>
<dbReference type="RefSeq" id="WP_311344957.1">
    <property type="nucleotide sequence ID" value="NZ_JAVREI010000005.1"/>
</dbReference>
<keyword evidence="2" id="KW-0472">Membrane</keyword>
<keyword evidence="2" id="KW-0812">Transmembrane</keyword>
<sequence length="139" mass="14548">MSSSDDEEQGEQQKKGGTTPGEYVVGAVGGLVVLALLAFLAYQTLAVRETGPELAVSVTAIEPALAGYAVHFEVVNNGGRTAEQVQLSGTLTREGRQVEQSTAAVAYLPPESRRDGVLVFSEDPREGDLTVGPSGYVLP</sequence>
<protein>
    <submittedName>
        <fullName evidence="3">TIGR02588 family protein</fullName>
    </submittedName>
</protein>